<dbReference type="Proteomes" id="UP000095286">
    <property type="component" value="Unplaced"/>
</dbReference>
<name>A0AC35U235_9BILA</name>
<proteinExistence type="predicted"/>
<protein>
    <submittedName>
        <fullName evidence="2">C2H2-type domain-containing protein</fullName>
    </submittedName>
</protein>
<evidence type="ECO:0000313" key="1">
    <source>
        <dbReference type="Proteomes" id="UP000095286"/>
    </source>
</evidence>
<accession>A0AC35U235</accession>
<sequence length="316" mass="35373">MESLDVKPRRSFLIDSLLEERTKTLIIGENDSEENKSESSDKVNFVEEDDNEEMGEELGEENGEAMGEGMSVELGKDSPVNSSTTSPNLHVSGNAFLPPFNMGELGSGNTLQPNIFMKLFENSQQMQVVANLNRMRMMAAANMLGSPWPLNGSQKNLFLQSNPFLTSPLAGMNFEVNGMLNMGNLTKETLRRGVNNNSLHSRSHISGTSHTSSNNIKKYRCDVCDKTFSRSNTLITHKRIHTGEKPFCCEHCGRAFRQPGNLTRHRLTHTTNKPFVCSECNKAFNRASNLHTHMRTHIQSHRMAGVSRRLPGFLQN</sequence>
<dbReference type="WBParaSite" id="RSKR_0000680500.1">
    <property type="protein sequence ID" value="RSKR_0000680500.1"/>
    <property type="gene ID" value="RSKR_0000680500"/>
</dbReference>
<reference evidence="2" key="1">
    <citation type="submission" date="2016-11" db="UniProtKB">
        <authorList>
            <consortium name="WormBaseParasite"/>
        </authorList>
    </citation>
    <scope>IDENTIFICATION</scope>
    <source>
        <strain evidence="2">KR3021</strain>
    </source>
</reference>
<evidence type="ECO:0000313" key="2">
    <source>
        <dbReference type="WBParaSite" id="RSKR_0000680500.1"/>
    </source>
</evidence>
<organism evidence="1 2">
    <name type="scientific">Rhabditophanes sp. KR3021</name>
    <dbReference type="NCBI Taxonomy" id="114890"/>
    <lineage>
        <taxon>Eukaryota</taxon>
        <taxon>Metazoa</taxon>
        <taxon>Ecdysozoa</taxon>
        <taxon>Nematoda</taxon>
        <taxon>Chromadorea</taxon>
        <taxon>Rhabditida</taxon>
        <taxon>Tylenchina</taxon>
        <taxon>Panagrolaimomorpha</taxon>
        <taxon>Strongyloidoidea</taxon>
        <taxon>Alloionematidae</taxon>
        <taxon>Rhabditophanes</taxon>
    </lineage>
</organism>